<reference evidence="5 6" key="1">
    <citation type="submission" date="2020-09" db="EMBL/GenBank/DDBJ databases">
        <title>Pseudoxanthomonas sp. CAU 1598 isolated from sand of Yaerae Beach.</title>
        <authorList>
            <person name="Kim W."/>
        </authorList>
    </citation>
    <scope>NUCLEOTIDE SEQUENCE [LARGE SCALE GENOMIC DNA]</scope>
    <source>
        <strain evidence="5 6">CAU 1598</strain>
    </source>
</reference>
<comment type="caution">
    <text evidence="5">The sequence shown here is derived from an EMBL/GenBank/DDBJ whole genome shotgun (WGS) entry which is preliminary data.</text>
</comment>
<dbReference type="GO" id="GO:0005524">
    <property type="term" value="F:ATP binding"/>
    <property type="evidence" value="ECO:0007669"/>
    <property type="project" value="UniProtKB-KW"/>
</dbReference>
<evidence type="ECO:0000256" key="2">
    <source>
        <dbReference type="ARBA" id="ARBA00022801"/>
    </source>
</evidence>
<proteinExistence type="predicted"/>
<dbReference type="Pfam" id="PF02682">
    <property type="entry name" value="CT_C_D"/>
    <property type="match status" value="1"/>
</dbReference>
<dbReference type="EC" id="3.5.2.9" evidence="5"/>
<dbReference type="Gene3D" id="3.30.1360.40">
    <property type="match status" value="1"/>
</dbReference>
<dbReference type="SMART" id="SM00796">
    <property type="entry name" value="AHS1"/>
    <property type="match status" value="1"/>
</dbReference>
<dbReference type="NCBIfam" id="TIGR00370">
    <property type="entry name" value="5-oxoprolinase subunit PxpB"/>
    <property type="match status" value="1"/>
</dbReference>
<keyword evidence="3" id="KW-0067">ATP-binding</keyword>
<protein>
    <submittedName>
        <fullName evidence="5">5-oxoprolinase subunit PxpB</fullName>
        <ecNumber evidence="5">3.5.2.9</ecNumber>
    </submittedName>
</protein>
<evidence type="ECO:0000313" key="5">
    <source>
        <dbReference type="EMBL" id="MBD8527004.1"/>
    </source>
</evidence>
<evidence type="ECO:0000259" key="4">
    <source>
        <dbReference type="SMART" id="SM00796"/>
    </source>
</evidence>
<dbReference type="GO" id="GO:0017168">
    <property type="term" value="F:5-oxoprolinase (ATP-hydrolyzing) activity"/>
    <property type="evidence" value="ECO:0007669"/>
    <property type="project" value="UniProtKB-EC"/>
</dbReference>
<dbReference type="InterPro" id="IPR010016">
    <property type="entry name" value="PxpB"/>
</dbReference>
<gene>
    <name evidence="5" type="primary">pxpB</name>
    <name evidence="5" type="ORF">IFO71_14780</name>
</gene>
<sequence>MRAAPQPAHPKLEPLGEFGYLVRWSDEEIDPLLVAEVQGLAATLTSLPGLLDTVPAYASLGLVFDPVVLMERRAEILSLLQGAIAARHRAEQSSHRISNSQAAIEIPVRYGARFGADFTALCQRVGMSDQELIAAHSAPLYTVAMLGFAPGFPYLIGLDDRLHCPRHATPRRQVAAGSVGIAGSQTGIYPIAGPGGWQLIGRTEAALFDPYANPPTLLQPGQRVRFVAVADGK</sequence>
<dbReference type="PANTHER" id="PTHR34698:SF2">
    <property type="entry name" value="5-OXOPROLINASE SUBUNIT B"/>
    <property type="match status" value="1"/>
</dbReference>
<evidence type="ECO:0000256" key="1">
    <source>
        <dbReference type="ARBA" id="ARBA00022741"/>
    </source>
</evidence>
<accession>A0AAW3ZP97</accession>
<dbReference type="AlphaFoldDB" id="A0AAW3ZP97"/>
<dbReference type="InterPro" id="IPR003833">
    <property type="entry name" value="CT_C_D"/>
</dbReference>
<evidence type="ECO:0000313" key="6">
    <source>
        <dbReference type="Proteomes" id="UP000613768"/>
    </source>
</evidence>
<feature type="domain" description="Carboxyltransferase" evidence="4">
    <location>
        <begin position="10"/>
        <end position="218"/>
    </location>
</feature>
<dbReference type="SUPFAM" id="SSF50891">
    <property type="entry name" value="Cyclophilin-like"/>
    <property type="match status" value="1"/>
</dbReference>
<keyword evidence="2 5" id="KW-0378">Hydrolase</keyword>
<dbReference type="Gene3D" id="2.40.100.10">
    <property type="entry name" value="Cyclophilin-like"/>
    <property type="match status" value="1"/>
</dbReference>
<keyword evidence="1" id="KW-0547">Nucleotide-binding</keyword>
<dbReference type="SUPFAM" id="SSF160467">
    <property type="entry name" value="PH0987 N-terminal domain-like"/>
    <property type="match status" value="1"/>
</dbReference>
<keyword evidence="6" id="KW-1185">Reference proteome</keyword>
<dbReference type="PANTHER" id="PTHR34698">
    <property type="entry name" value="5-OXOPROLINASE SUBUNIT B"/>
    <property type="match status" value="1"/>
</dbReference>
<evidence type="ECO:0000256" key="3">
    <source>
        <dbReference type="ARBA" id="ARBA00022840"/>
    </source>
</evidence>
<name>A0AAW3ZP97_9GAMM</name>
<dbReference type="Proteomes" id="UP000613768">
    <property type="component" value="Unassembled WGS sequence"/>
</dbReference>
<dbReference type="EMBL" id="JACYTR010000037">
    <property type="protein sequence ID" value="MBD8527004.1"/>
    <property type="molecule type" value="Genomic_DNA"/>
</dbReference>
<dbReference type="InterPro" id="IPR029000">
    <property type="entry name" value="Cyclophilin-like_dom_sf"/>
</dbReference>
<organism evidence="5 6">
    <name type="scientific">Pseudomarimonas arenosa</name>
    <dbReference type="NCBI Taxonomy" id="2774145"/>
    <lineage>
        <taxon>Bacteria</taxon>
        <taxon>Pseudomonadati</taxon>
        <taxon>Pseudomonadota</taxon>
        <taxon>Gammaproteobacteria</taxon>
        <taxon>Lysobacterales</taxon>
        <taxon>Lysobacteraceae</taxon>
        <taxon>Pseudomarimonas</taxon>
    </lineage>
</organism>